<evidence type="ECO:0000256" key="8">
    <source>
        <dbReference type="ARBA" id="ARBA00022960"/>
    </source>
</evidence>
<dbReference type="FunFam" id="1.10.3810.10:FF:000001">
    <property type="entry name" value="Penicillin-binding protein 1A"/>
    <property type="match status" value="1"/>
</dbReference>
<dbReference type="Gene3D" id="3.30.10.20">
    <property type="match status" value="1"/>
</dbReference>
<evidence type="ECO:0000256" key="3">
    <source>
        <dbReference type="ARBA" id="ARBA00022645"/>
    </source>
</evidence>
<comment type="caution">
    <text evidence="16">The sequence shown here is derived from an EMBL/GenBank/DDBJ whole genome shotgun (WGS) entry which is preliminary data.</text>
</comment>
<dbReference type="EMBL" id="PTJD01000012">
    <property type="protein sequence ID" value="PPK92848.1"/>
    <property type="molecule type" value="Genomic_DNA"/>
</dbReference>
<comment type="catalytic activity">
    <reaction evidence="12">
        <text>Preferential cleavage: (Ac)2-L-Lys-D-Ala-|-D-Ala. Also transpeptidation of peptidyl-alanyl moieties that are N-acyl substituents of D-alanine.</text>
        <dbReference type="EC" id="3.4.16.4"/>
    </reaction>
</comment>
<dbReference type="InterPro" id="IPR023346">
    <property type="entry name" value="Lysozyme-like_dom_sf"/>
</dbReference>
<reference evidence="16 17" key="1">
    <citation type="submission" date="2018-02" db="EMBL/GenBank/DDBJ databases">
        <title>Genomic Encyclopedia of Archaeal and Bacterial Type Strains, Phase II (KMG-II): from individual species to whole genera.</title>
        <authorList>
            <person name="Goeker M."/>
        </authorList>
    </citation>
    <scope>NUCLEOTIDE SEQUENCE [LARGE SCALE GENOMIC DNA]</scope>
    <source>
        <strain evidence="16 17">DSM 22857</strain>
    </source>
</reference>
<dbReference type="PANTHER" id="PTHR32282:SF33">
    <property type="entry name" value="PEPTIDOGLYCAN GLYCOSYLTRANSFERASE"/>
    <property type="match status" value="1"/>
</dbReference>
<evidence type="ECO:0000256" key="2">
    <source>
        <dbReference type="ARBA" id="ARBA00007739"/>
    </source>
</evidence>
<dbReference type="Gene3D" id="1.10.3810.10">
    <property type="entry name" value="Biosynthetic peptidoglycan transglycosylase-like"/>
    <property type="match status" value="1"/>
</dbReference>
<dbReference type="OrthoDB" id="9766909at2"/>
<dbReference type="GO" id="GO:0009252">
    <property type="term" value="P:peptidoglycan biosynthetic process"/>
    <property type="evidence" value="ECO:0007669"/>
    <property type="project" value="UniProtKB-KW"/>
</dbReference>
<evidence type="ECO:0000256" key="10">
    <source>
        <dbReference type="ARBA" id="ARBA00023268"/>
    </source>
</evidence>
<dbReference type="Pfam" id="PF03793">
    <property type="entry name" value="PASTA"/>
    <property type="match status" value="1"/>
</dbReference>
<accession>A0A2S6IF60</accession>
<keyword evidence="10" id="KW-0511">Multifunctional enzyme</keyword>
<dbReference type="PROSITE" id="PS51178">
    <property type="entry name" value="PASTA"/>
    <property type="match status" value="1"/>
</dbReference>
<keyword evidence="17" id="KW-1185">Reference proteome</keyword>
<dbReference type="GO" id="GO:0008955">
    <property type="term" value="F:peptidoglycan glycosyltransferase activity"/>
    <property type="evidence" value="ECO:0007669"/>
    <property type="project" value="UniProtKB-EC"/>
</dbReference>
<dbReference type="GO" id="GO:0071555">
    <property type="term" value="P:cell wall organization"/>
    <property type="evidence" value="ECO:0007669"/>
    <property type="project" value="UniProtKB-KW"/>
</dbReference>
<feature type="domain" description="PASTA" evidence="15">
    <location>
        <begin position="713"/>
        <end position="782"/>
    </location>
</feature>
<evidence type="ECO:0000313" key="17">
    <source>
        <dbReference type="Proteomes" id="UP000239485"/>
    </source>
</evidence>
<dbReference type="InterPro" id="IPR036950">
    <property type="entry name" value="PBP_transglycosylase"/>
</dbReference>
<keyword evidence="3 16" id="KW-0121">Carboxypeptidase</keyword>
<dbReference type="SUPFAM" id="SSF53955">
    <property type="entry name" value="Lysozyme-like"/>
    <property type="match status" value="1"/>
</dbReference>
<dbReference type="Gene3D" id="3.40.710.10">
    <property type="entry name" value="DD-peptidase/beta-lactamase superfamily"/>
    <property type="match status" value="1"/>
</dbReference>
<evidence type="ECO:0000256" key="9">
    <source>
        <dbReference type="ARBA" id="ARBA00022984"/>
    </source>
</evidence>
<evidence type="ECO:0000256" key="6">
    <source>
        <dbReference type="ARBA" id="ARBA00022679"/>
    </source>
</evidence>
<dbReference type="InterPro" id="IPR001264">
    <property type="entry name" value="Glyco_trans_51"/>
</dbReference>
<evidence type="ECO:0000256" key="13">
    <source>
        <dbReference type="ARBA" id="ARBA00049902"/>
    </source>
</evidence>
<dbReference type="CDD" id="cd06577">
    <property type="entry name" value="PASTA_pknB"/>
    <property type="match status" value="1"/>
</dbReference>
<organism evidence="16 17">
    <name type="scientific">Kineococcus xinjiangensis</name>
    <dbReference type="NCBI Taxonomy" id="512762"/>
    <lineage>
        <taxon>Bacteria</taxon>
        <taxon>Bacillati</taxon>
        <taxon>Actinomycetota</taxon>
        <taxon>Actinomycetes</taxon>
        <taxon>Kineosporiales</taxon>
        <taxon>Kineosporiaceae</taxon>
        <taxon>Kineococcus</taxon>
    </lineage>
</organism>
<dbReference type="InterPro" id="IPR001460">
    <property type="entry name" value="PCN-bd_Tpept"/>
</dbReference>
<keyword evidence="11" id="KW-0961">Cell wall biogenesis/degradation</keyword>
<dbReference type="SMART" id="SM00740">
    <property type="entry name" value="PASTA"/>
    <property type="match status" value="1"/>
</dbReference>
<keyword evidence="6" id="KW-0808">Transferase</keyword>
<keyword evidence="9" id="KW-0573">Peptidoglycan synthesis</keyword>
<dbReference type="GO" id="GO:0009002">
    <property type="term" value="F:serine-type D-Ala-D-Ala carboxypeptidase activity"/>
    <property type="evidence" value="ECO:0007669"/>
    <property type="project" value="UniProtKB-EC"/>
</dbReference>
<dbReference type="Pfam" id="PF00912">
    <property type="entry name" value="Transgly"/>
    <property type="match status" value="1"/>
</dbReference>
<feature type="compositionally biased region" description="Polar residues" evidence="14">
    <location>
        <begin position="467"/>
        <end position="476"/>
    </location>
</feature>
<feature type="region of interest" description="Disordered" evidence="14">
    <location>
        <begin position="456"/>
        <end position="478"/>
    </location>
</feature>
<dbReference type="GO" id="GO:0006508">
    <property type="term" value="P:proteolysis"/>
    <property type="evidence" value="ECO:0007669"/>
    <property type="project" value="UniProtKB-KW"/>
</dbReference>
<dbReference type="GO" id="GO:0008658">
    <property type="term" value="F:penicillin binding"/>
    <property type="evidence" value="ECO:0007669"/>
    <property type="project" value="InterPro"/>
</dbReference>
<evidence type="ECO:0000256" key="14">
    <source>
        <dbReference type="SAM" id="MobiDB-lite"/>
    </source>
</evidence>
<sequence length="818" mass="86422">MANRSTARPRRPVMRLLAAFVTVSAAGGVLTAGLVMPAVGATGAVAREGVDLFEGIKADLGDDTLSQASTILYADGTVMARVYEQNRVVVPLEAISPAMQQAIIAIEDSRFYEHGPVDLKGIGRAVVNNAAGDGGTQGASTLTQQYVKNVLVEQAAARGDKEAIAEATASRGTKGYARKLREMKMAIDVEKEMSKDEILNGYLNIAYFANHVYGVEAASRFYFSKPAAELTVPEAAVLAGLVKNPVEYDPVKNPEDSVARRNVVLKRMRDTGHLDAQQYLDAVNSPLELRLSPVYQGCLNAHSAAYFCDYVTRIVKNDPAFGKTVEDRQKLLRRGGLTIRTTLDPRVQGIAQEAVDRHVNPGQPVRTAVPVVQPRTGHILAMAQNTRWSPEEHLPGVTTVNYNVDQEFGGGVGFPTGSTYKVFTLATWLKSGKSLDSVVNAPPKLVTGQKEFTACGQKTGDPKDFNNAGSESQKNGRMTVRDATRNSINTAYMNMARQLDLCEIARTAESLGVHKGSPDVKNGVRGSEKTTALDDHLPAAVLGTQSIAPLTMASAYAAFAAEGLYCKPVAVLEVRDSAGNPLPVPGPQCTQALDPNVARNVNEALQGVWSGTAARVSKPGRPAAGKTGTTNESTNTWFAGYTPYLAAAVWVGHHEGETTLNRETINGKRYHRVYGSTIAAPTWVDVVRPASEVLGLPSDGFVPGTDRGLTTINPDGAARVPNVAGRSVASAKATLEAAGFEVVVSSKRVASEKIKAGNVAQTSPGGGRSADTGDTVVLIRSSGPAPKPAPKPKPTAEPPAEPAPPAPAPAPATLADEG</sequence>
<evidence type="ECO:0000256" key="4">
    <source>
        <dbReference type="ARBA" id="ARBA00022670"/>
    </source>
</evidence>
<gene>
    <name evidence="16" type="ORF">CLV92_11220</name>
</gene>
<dbReference type="AlphaFoldDB" id="A0A2S6IF60"/>
<dbReference type="Pfam" id="PF00905">
    <property type="entry name" value="Transpeptidase"/>
    <property type="match status" value="1"/>
</dbReference>
<evidence type="ECO:0000256" key="12">
    <source>
        <dbReference type="ARBA" id="ARBA00034000"/>
    </source>
</evidence>
<keyword evidence="4" id="KW-0645">Protease</keyword>
<keyword evidence="8" id="KW-0133">Cell shape</keyword>
<dbReference type="GO" id="GO:0008360">
    <property type="term" value="P:regulation of cell shape"/>
    <property type="evidence" value="ECO:0007669"/>
    <property type="project" value="UniProtKB-KW"/>
</dbReference>
<evidence type="ECO:0000256" key="5">
    <source>
        <dbReference type="ARBA" id="ARBA00022676"/>
    </source>
</evidence>
<evidence type="ECO:0000256" key="1">
    <source>
        <dbReference type="ARBA" id="ARBA00007090"/>
    </source>
</evidence>
<dbReference type="InterPro" id="IPR050396">
    <property type="entry name" value="Glycosyltr_51/Transpeptidase"/>
</dbReference>
<comment type="similarity">
    <text evidence="2">In the N-terminal section; belongs to the glycosyltransferase 51 family.</text>
</comment>
<proteinExistence type="inferred from homology"/>
<feature type="compositionally biased region" description="Pro residues" evidence="14">
    <location>
        <begin position="785"/>
        <end position="810"/>
    </location>
</feature>
<feature type="region of interest" description="Disordered" evidence="14">
    <location>
        <begin position="757"/>
        <end position="818"/>
    </location>
</feature>
<evidence type="ECO:0000313" key="16">
    <source>
        <dbReference type="EMBL" id="PPK92848.1"/>
    </source>
</evidence>
<comment type="similarity">
    <text evidence="1">In the C-terminal section; belongs to the transpeptidase family.</text>
</comment>
<dbReference type="GO" id="GO:0030288">
    <property type="term" value="C:outer membrane-bounded periplasmic space"/>
    <property type="evidence" value="ECO:0007669"/>
    <property type="project" value="TreeGrafter"/>
</dbReference>
<dbReference type="SUPFAM" id="SSF56601">
    <property type="entry name" value="beta-lactamase/transpeptidase-like"/>
    <property type="match status" value="1"/>
</dbReference>
<evidence type="ECO:0000256" key="11">
    <source>
        <dbReference type="ARBA" id="ARBA00023316"/>
    </source>
</evidence>
<evidence type="ECO:0000256" key="7">
    <source>
        <dbReference type="ARBA" id="ARBA00022801"/>
    </source>
</evidence>
<name>A0A2S6IF60_9ACTN</name>
<dbReference type="InterPro" id="IPR005543">
    <property type="entry name" value="PASTA_dom"/>
</dbReference>
<comment type="catalytic activity">
    <reaction evidence="13">
        <text>[GlcNAc-(1-&gt;4)-Mur2Ac(oyl-L-Ala-gamma-D-Glu-L-Lys-D-Ala-D-Ala)](n)-di-trans,octa-cis-undecaprenyl diphosphate + beta-D-GlcNAc-(1-&gt;4)-Mur2Ac(oyl-L-Ala-gamma-D-Glu-L-Lys-D-Ala-D-Ala)-di-trans,octa-cis-undecaprenyl diphosphate = [GlcNAc-(1-&gt;4)-Mur2Ac(oyl-L-Ala-gamma-D-Glu-L-Lys-D-Ala-D-Ala)](n+1)-di-trans,octa-cis-undecaprenyl diphosphate + di-trans,octa-cis-undecaprenyl diphosphate + H(+)</text>
        <dbReference type="Rhea" id="RHEA:23708"/>
        <dbReference type="Rhea" id="RHEA-COMP:9602"/>
        <dbReference type="Rhea" id="RHEA-COMP:9603"/>
        <dbReference type="ChEBI" id="CHEBI:15378"/>
        <dbReference type="ChEBI" id="CHEBI:58405"/>
        <dbReference type="ChEBI" id="CHEBI:60033"/>
        <dbReference type="ChEBI" id="CHEBI:78435"/>
        <dbReference type="EC" id="2.4.99.28"/>
    </reaction>
</comment>
<dbReference type="InterPro" id="IPR012338">
    <property type="entry name" value="Beta-lactam/transpept-like"/>
</dbReference>
<dbReference type="PANTHER" id="PTHR32282">
    <property type="entry name" value="BINDING PROTEIN TRANSPEPTIDASE, PUTATIVE-RELATED"/>
    <property type="match status" value="1"/>
</dbReference>
<keyword evidence="5" id="KW-0328">Glycosyltransferase</keyword>
<evidence type="ECO:0000259" key="15">
    <source>
        <dbReference type="PROSITE" id="PS51178"/>
    </source>
</evidence>
<keyword evidence="7" id="KW-0378">Hydrolase</keyword>
<dbReference type="Proteomes" id="UP000239485">
    <property type="component" value="Unassembled WGS sequence"/>
</dbReference>
<protein>
    <submittedName>
        <fullName evidence="16">Membrane peptidoglycan carboxypeptidase</fullName>
    </submittedName>
</protein>
<dbReference type="RefSeq" id="WP_146099577.1">
    <property type="nucleotide sequence ID" value="NZ_PTJD01000012.1"/>
</dbReference>